<keyword evidence="3" id="KW-1185">Reference proteome</keyword>
<dbReference type="InterPro" id="IPR007110">
    <property type="entry name" value="Ig-like_dom"/>
</dbReference>
<dbReference type="STRING" id="151549.A0A4C1WU27"/>
<dbReference type="AlphaFoldDB" id="A0A4C1WU27"/>
<comment type="caution">
    <text evidence="2">The sequence shown here is derived from an EMBL/GenBank/DDBJ whole genome shotgun (WGS) entry which is preliminary data.</text>
</comment>
<evidence type="ECO:0000313" key="2">
    <source>
        <dbReference type="EMBL" id="GBP53635.1"/>
    </source>
</evidence>
<name>A0A4C1WU27_EUMVA</name>
<dbReference type="EMBL" id="BGZK01000630">
    <property type="protein sequence ID" value="GBP53635.1"/>
    <property type="molecule type" value="Genomic_DNA"/>
</dbReference>
<sequence length="277" mass="30677">MSVDLTGISDANSRGLRLRVRQYGIKEGLTMFTCCQEVYIVTILRVLKNMFRLAQYPHNPDTAIGLCAMCVVDTTPCHGNKHRGSVPTSDVSGVLGKKAALPCDIQPLHLDDTVSMVLWFKESDGEPLYTFDVRNRKFAQPKLWSSPTGFSNRAYFRASAAPAVLLVDNVSATDAGVYRCRVDFRNSPTRNLKVNFTVILPPSRPVIYVGNRNERTKLIEPYNEGSNVHLVCEVEGATIIGHLDKLTLIENTFRNPGDSSSSSTARVVGTRALHDYL</sequence>
<dbReference type="PANTHER" id="PTHR23278:SF28">
    <property type="entry name" value="SIDESTEP IV, ISOFORM C"/>
    <property type="match status" value="1"/>
</dbReference>
<dbReference type="Proteomes" id="UP000299102">
    <property type="component" value="Unassembled WGS sequence"/>
</dbReference>
<dbReference type="InterPro" id="IPR013106">
    <property type="entry name" value="Ig_V-set"/>
</dbReference>
<protein>
    <recommendedName>
        <fullName evidence="1">Ig-like domain-containing protein</fullName>
    </recommendedName>
</protein>
<feature type="domain" description="Ig-like" evidence="1">
    <location>
        <begin position="96"/>
        <end position="197"/>
    </location>
</feature>
<accession>A0A4C1WU27</accession>
<dbReference type="Gene3D" id="2.60.40.10">
    <property type="entry name" value="Immunoglobulins"/>
    <property type="match status" value="1"/>
</dbReference>
<reference evidence="2 3" key="1">
    <citation type="journal article" date="2019" name="Commun. Biol.">
        <title>The bagworm genome reveals a unique fibroin gene that provides high tensile strength.</title>
        <authorList>
            <person name="Kono N."/>
            <person name="Nakamura H."/>
            <person name="Ohtoshi R."/>
            <person name="Tomita M."/>
            <person name="Numata K."/>
            <person name="Arakawa K."/>
        </authorList>
    </citation>
    <scope>NUCLEOTIDE SEQUENCE [LARGE SCALE GENOMIC DNA]</scope>
</reference>
<evidence type="ECO:0000259" key="1">
    <source>
        <dbReference type="PROSITE" id="PS50835"/>
    </source>
</evidence>
<dbReference type="InterPro" id="IPR013783">
    <property type="entry name" value="Ig-like_fold"/>
</dbReference>
<dbReference type="PROSITE" id="PS50835">
    <property type="entry name" value="IG_LIKE"/>
    <property type="match status" value="1"/>
</dbReference>
<dbReference type="SMART" id="SM00409">
    <property type="entry name" value="IG"/>
    <property type="match status" value="1"/>
</dbReference>
<evidence type="ECO:0000313" key="3">
    <source>
        <dbReference type="Proteomes" id="UP000299102"/>
    </source>
</evidence>
<dbReference type="InterPro" id="IPR003599">
    <property type="entry name" value="Ig_sub"/>
</dbReference>
<dbReference type="InterPro" id="IPR036179">
    <property type="entry name" value="Ig-like_dom_sf"/>
</dbReference>
<gene>
    <name evidence="2" type="ORF">EVAR_38609_1</name>
</gene>
<dbReference type="SUPFAM" id="SSF48726">
    <property type="entry name" value="Immunoglobulin"/>
    <property type="match status" value="1"/>
</dbReference>
<proteinExistence type="predicted"/>
<dbReference type="PANTHER" id="PTHR23278">
    <property type="entry name" value="SIDESTEP PROTEIN"/>
    <property type="match status" value="1"/>
</dbReference>
<dbReference type="OrthoDB" id="6431884at2759"/>
<dbReference type="Pfam" id="PF07686">
    <property type="entry name" value="V-set"/>
    <property type="match status" value="1"/>
</dbReference>
<organism evidence="2 3">
    <name type="scientific">Eumeta variegata</name>
    <name type="common">Bagworm moth</name>
    <name type="synonym">Eumeta japonica</name>
    <dbReference type="NCBI Taxonomy" id="151549"/>
    <lineage>
        <taxon>Eukaryota</taxon>
        <taxon>Metazoa</taxon>
        <taxon>Ecdysozoa</taxon>
        <taxon>Arthropoda</taxon>
        <taxon>Hexapoda</taxon>
        <taxon>Insecta</taxon>
        <taxon>Pterygota</taxon>
        <taxon>Neoptera</taxon>
        <taxon>Endopterygota</taxon>
        <taxon>Lepidoptera</taxon>
        <taxon>Glossata</taxon>
        <taxon>Ditrysia</taxon>
        <taxon>Tineoidea</taxon>
        <taxon>Psychidae</taxon>
        <taxon>Oiketicinae</taxon>
        <taxon>Eumeta</taxon>
    </lineage>
</organism>